<name>A0A9P8CSI6_9HYPO</name>
<dbReference type="GO" id="GO:0008270">
    <property type="term" value="F:zinc ion binding"/>
    <property type="evidence" value="ECO:0007669"/>
    <property type="project" value="InterPro"/>
</dbReference>
<evidence type="ECO:0000256" key="1">
    <source>
        <dbReference type="ARBA" id="ARBA00023242"/>
    </source>
</evidence>
<sequence length="381" mass="43539">MMPQCRALLGEYPEEFFFKVEMNRPRAWAVRTMMASDLDNLTDSVKVPWVDGNRFLESYFKRVHPFHPFLDRDEVRELYEDTMHKGIGIDNSSALVLAILALGATVSDAADLKPELRTGEAFIQQALKILFASWTFTFSGDVIISQALTLCSLYFTYAVEPLMAWRLIHMASTSIQQLFSRCKNLLSSEPEVQTLTRLSWVCFIIESDILAKFHQPRSGIELLVDRLPFPNYGEIPSPENLYALADISARALLNRIHHALFFTDSLTIYSGQSLDNVSSSRIPILNPDASHLRVCEELSRQLEAWYDSIPDVIKPDLNGNPVGSRQTCLLRLRYWSAKRNIFRAFVIYVTSRKWEGEEVPQAVLEMCEICLHASRMFIVMA</sequence>
<evidence type="ECO:0000313" key="4">
    <source>
        <dbReference type="Proteomes" id="UP000887229"/>
    </source>
</evidence>
<evidence type="ECO:0000259" key="2">
    <source>
        <dbReference type="Pfam" id="PF04082"/>
    </source>
</evidence>
<gene>
    <name evidence="3" type="ORF">F5Z01DRAFT_319809</name>
</gene>
<dbReference type="PANTHER" id="PTHR47785:SF1">
    <property type="entry name" value="TRANSCRIPTION FACTOR, PUTATIVE (AFU_ORTHOLOGUE AFUA_5G14530)-RELATED"/>
    <property type="match status" value="1"/>
</dbReference>
<dbReference type="InterPro" id="IPR053181">
    <property type="entry name" value="EcdB-like_regulator"/>
</dbReference>
<dbReference type="OrthoDB" id="4685598at2759"/>
<proteinExistence type="predicted"/>
<protein>
    <recommendedName>
        <fullName evidence="2">Xylanolytic transcriptional activator regulatory domain-containing protein</fullName>
    </recommendedName>
</protein>
<dbReference type="CDD" id="cd12148">
    <property type="entry name" value="fungal_TF_MHR"/>
    <property type="match status" value="1"/>
</dbReference>
<keyword evidence="4" id="KW-1185">Reference proteome</keyword>
<dbReference type="AlphaFoldDB" id="A0A9P8CSI6"/>
<dbReference type="GO" id="GO:0003677">
    <property type="term" value="F:DNA binding"/>
    <property type="evidence" value="ECO:0007669"/>
    <property type="project" value="InterPro"/>
</dbReference>
<reference evidence="3" key="1">
    <citation type="journal article" date="2021" name="IMA Fungus">
        <title>Genomic characterization of three marine fungi, including Emericellopsis atlantica sp. nov. with signatures of a generalist lifestyle and marine biomass degradation.</title>
        <authorList>
            <person name="Hagestad O.C."/>
            <person name="Hou L."/>
            <person name="Andersen J.H."/>
            <person name="Hansen E.H."/>
            <person name="Altermark B."/>
            <person name="Li C."/>
            <person name="Kuhnert E."/>
            <person name="Cox R.J."/>
            <person name="Crous P.W."/>
            <person name="Spatafora J.W."/>
            <person name="Lail K."/>
            <person name="Amirebrahimi M."/>
            <person name="Lipzen A."/>
            <person name="Pangilinan J."/>
            <person name="Andreopoulos W."/>
            <person name="Hayes R.D."/>
            <person name="Ng V."/>
            <person name="Grigoriev I.V."/>
            <person name="Jackson S.A."/>
            <person name="Sutton T.D.S."/>
            <person name="Dobson A.D.W."/>
            <person name="Rama T."/>
        </authorList>
    </citation>
    <scope>NUCLEOTIDE SEQUENCE</scope>
    <source>
        <strain evidence="3">TS7</strain>
    </source>
</reference>
<dbReference type="Pfam" id="PF04082">
    <property type="entry name" value="Fungal_trans"/>
    <property type="match status" value="1"/>
</dbReference>
<dbReference type="RefSeq" id="XP_046122058.1">
    <property type="nucleotide sequence ID" value="XM_046259019.1"/>
</dbReference>
<feature type="domain" description="Xylanolytic transcriptional activator regulatory" evidence="2">
    <location>
        <begin position="56"/>
        <end position="306"/>
    </location>
</feature>
<accession>A0A9P8CSI6</accession>
<keyword evidence="1" id="KW-0539">Nucleus</keyword>
<dbReference type="EMBL" id="MU251244">
    <property type="protein sequence ID" value="KAG9258134.1"/>
    <property type="molecule type" value="Genomic_DNA"/>
</dbReference>
<dbReference type="InterPro" id="IPR007219">
    <property type="entry name" value="XnlR_reg_dom"/>
</dbReference>
<dbReference type="Proteomes" id="UP000887229">
    <property type="component" value="Unassembled WGS sequence"/>
</dbReference>
<evidence type="ECO:0000313" key="3">
    <source>
        <dbReference type="EMBL" id="KAG9258134.1"/>
    </source>
</evidence>
<organism evidence="3 4">
    <name type="scientific">Emericellopsis atlantica</name>
    <dbReference type="NCBI Taxonomy" id="2614577"/>
    <lineage>
        <taxon>Eukaryota</taxon>
        <taxon>Fungi</taxon>
        <taxon>Dikarya</taxon>
        <taxon>Ascomycota</taxon>
        <taxon>Pezizomycotina</taxon>
        <taxon>Sordariomycetes</taxon>
        <taxon>Hypocreomycetidae</taxon>
        <taxon>Hypocreales</taxon>
        <taxon>Bionectriaceae</taxon>
        <taxon>Emericellopsis</taxon>
    </lineage>
</organism>
<dbReference type="GeneID" id="70289922"/>
<dbReference type="PANTHER" id="PTHR47785">
    <property type="entry name" value="ZN(II)2CYS6 TRANSCRIPTION FACTOR (EUROFUNG)-RELATED-RELATED"/>
    <property type="match status" value="1"/>
</dbReference>
<dbReference type="GO" id="GO:0006351">
    <property type="term" value="P:DNA-templated transcription"/>
    <property type="evidence" value="ECO:0007669"/>
    <property type="project" value="InterPro"/>
</dbReference>
<comment type="caution">
    <text evidence="3">The sequence shown here is derived from an EMBL/GenBank/DDBJ whole genome shotgun (WGS) entry which is preliminary data.</text>
</comment>